<dbReference type="GO" id="GO:0008893">
    <property type="term" value="F:guanosine-3',5'-bis(diphosphate) 3'-diphosphatase activity"/>
    <property type="evidence" value="ECO:0007669"/>
    <property type="project" value="UniProtKB-EC"/>
</dbReference>
<keyword evidence="4 8" id="KW-0378">Hydrolase</keyword>
<dbReference type="PROSITE" id="PS51671">
    <property type="entry name" value="ACT"/>
    <property type="match status" value="2"/>
</dbReference>
<comment type="catalytic activity">
    <reaction evidence="7">
        <text>guanosine 3',5'-bis(diphosphate) + H2O = GDP + diphosphate + H(+)</text>
        <dbReference type="Rhea" id="RHEA:14253"/>
        <dbReference type="ChEBI" id="CHEBI:15377"/>
        <dbReference type="ChEBI" id="CHEBI:15378"/>
        <dbReference type="ChEBI" id="CHEBI:33019"/>
        <dbReference type="ChEBI" id="CHEBI:58189"/>
        <dbReference type="ChEBI" id="CHEBI:77828"/>
        <dbReference type="EC" id="3.1.7.2"/>
    </reaction>
</comment>
<evidence type="ECO:0000259" key="9">
    <source>
        <dbReference type="PROSITE" id="PS51671"/>
    </source>
</evidence>
<dbReference type="NCBIfam" id="TIGR01693">
    <property type="entry name" value="UTase_glnD"/>
    <property type="match status" value="1"/>
</dbReference>
<dbReference type="Gene3D" id="1.20.120.330">
    <property type="entry name" value="Nucleotidyltransferases domain 2"/>
    <property type="match status" value="1"/>
</dbReference>
<dbReference type="AlphaFoldDB" id="A0YE65"/>
<organism evidence="11 12">
    <name type="scientific">marine gamma proteobacterium HTCC2143</name>
    <dbReference type="NCBI Taxonomy" id="247633"/>
    <lineage>
        <taxon>Bacteria</taxon>
        <taxon>Pseudomonadati</taxon>
        <taxon>Pseudomonadota</taxon>
        <taxon>Gammaproteobacteria</taxon>
        <taxon>Cellvibrionales</taxon>
        <taxon>Spongiibacteraceae</taxon>
        <taxon>BD1-7 clade</taxon>
    </lineage>
</organism>
<proteinExistence type="inferred from homology"/>
<name>A0YE65_9GAMM</name>
<feature type="domain" description="ACT" evidence="9">
    <location>
        <begin position="821"/>
        <end position="896"/>
    </location>
</feature>
<dbReference type="OrthoDB" id="9758038at2"/>
<dbReference type="SUPFAM" id="SSF55021">
    <property type="entry name" value="ACT-like"/>
    <property type="match status" value="1"/>
</dbReference>
<dbReference type="PIRSF" id="PIRSF006288">
    <property type="entry name" value="PII_uridyltransf"/>
    <property type="match status" value="1"/>
</dbReference>
<comment type="cofactor">
    <cofactor evidence="8">
        <name>Mg(2+)</name>
        <dbReference type="ChEBI" id="CHEBI:18420"/>
    </cofactor>
</comment>
<dbReference type="CDD" id="cd00077">
    <property type="entry name" value="HDc"/>
    <property type="match status" value="1"/>
</dbReference>
<evidence type="ECO:0000256" key="8">
    <source>
        <dbReference type="HAMAP-Rule" id="MF_00277"/>
    </source>
</evidence>
<comment type="catalytic activity">
    <reaction evidence="8">
        <text>[protein-PII]-uridylyl-L-tyrosine + H2O = [protein-PII]-L-tyrosine + UMP + H(+)</text>
        <dbReference type="Rhea" id="RHEA:48600"/>
        <dbReference type="Rhea" id="RHEA-COMP:12147"/>
        <dbReference type="Rhea" id="RHEA-COMP:12148"/>
        <dbReference type="ChEBI" id="CHEBI:15377"/>
        <dbReference type="ChEBI" id="CHEBI:15378"/>
        <dbReference type="ChEBI" id="CHEBI:46858"/>
        <dbReference type="ChEBI" id="CHEBI:57865"/>
        <dbReference type="ChEBI" id="CHEBI:90602"/>
    </reaction>
</comment>
<dbReference type="PANTHER" id="PTHR47320">
    <property type="entry name" value="BIFUNCTIONAL URIDYLYLTRANSFERASE/URIDYLYL-REMOVING ENZYME"/>
    <property type="match status" value="1"/>
</dbReference>
<evidence type="ECO:0000256" key="4">
    <source>
        <dbReference type="ARBA" id="ARBA00022801"/>
    </source>
</evidence>
<dbReference type="eggNOG" id="COG2844">
    <property type="taxonomic scope" value="Bacteria"/>
</dbReference>
<keyword evidence="6 8" id="KW-0511">Multifunctional enzyme</keyword>
<keyword evidence="3" id="KW-0677">Repeat</keyword>
<dbReference type="SMART" id="SM00471">
    <property type="entry name" value="HDc"/>
    <property type="match status" value="1"/>
</dbReference>
<dbReference type="NCBIfam" id="NF001366">
    <property type="entry name" value="PRK00275.1"/>
    <property type="match status" value="1"/>
</dbReference>
<dbReference type="GO" id="GO:0008773">
    <property type="term" value="F:[protein-PII] uridylyltransferase activity"/>
    <property type="evidence" value="ECO:0007669"/>
    <property type="project" value="UniProtKB-UniRule"/>
</dbReference>
<evidence type="ECO:0000256" key="6">
    <source>
        <dbReference type="ARBA" id="ARBA00023268"/>
    </source>
</evidence>
<dbReference type="HAMAP" id="MF_00277">
    <property type="entry name" value="PII_uridylyl_transf"/>
    <property type="match status" value="1"/>
</dbReference>
<dbReference type="InterPro" id="IPR006674">
    <property type="entry name" value="HD_domain"/>
</dbReference>
<dbReference type="InterPro" id="IPR002934">
    <property type="entry name" value="Polymerase_NTP_transf_dom"/>
</dbReference>
<dbReference type="EC" id="2.7.7.59" evidence="8"/>
<dbReference type="PROSITE" id="PS51831">
    <property type="entry name" value="HD"/>
    <property type="match status" value="1"/>
</dbReference>
<dbReference type="STRING" id="247633.GP2143_02219"/>
<evidence type="ECO:0000256" key="1">
    <source>
        <dbReference type="ARBA" id="ARBA00022679"/>
    </source>
</evidence>
<dbReference type="InterPro" id="IPR045865">
    <property type="entry name" value="ACT-like_dom_sf"/>
</dbReference>
<accession>A0YE65</accession>
<dbReference type="InterPro" id="IPR002912">
    <property type="entry name" value="ACT_dom"/>
</dbReference>
<dbReference type="SUPFAM" id="SSF109604">
    <property type="entry name" value="HD-domain/PDEase-like"/>
    <property type="match status" value="1"/>
</dbReference>
<evidence type="ECO:0000256" key="2">
    <source>
        <dbReference type="ARBA" id="ARBA00022695"/>
    </source>
</evidence>
<dbReference type="Gene3D" id="1.10.3090.10">
    <property type="entry name" value="cca-adding enzyme, domain 2"/>
    <property type="match status" value="1"/>
</dbReference>
<dbReference type="CDD" id="cd04900">
    <property type="entry name" value="ACT_UUR-like_1"/>
    <property type="match status" value="1"/>
</dbReference>
<dbReference type="Pfam" id="PF01842">
    <property type="entry name" value="ACT"/>
    <property type="match status" value="1"/>
</dbReference>
<dbReference type="FunFam" id="1.10.3090.10:FF:000005">
    <property type="entry name" value="Bifunctional uridylyltransferase/uridylyl-removing enzyme"/>
    <property type="match status" value="1"/>
</dbReference>
<feature type="domain" description="ACT" evidence="9">
    <location>
        <begin position="711"/>
        <end position="792"/>
    </location>
</feature>
<evidence type="ECO:0000256" key="7">
    <source>
        <dbReference type="ARBA" id="ARBA00047968"/>
    </source>
</evidence>
<evidence type="ECO:0000256" key="3">
    <source>
        <dbReference type="ARBA" id="ARBA00022737"/>
    </source>
</evidence>
<keyword evidence="1 8" id="KW-0808">Transferase</keyword>
<protein>
    <recommendedName>
        <fullName evidence="8">Bifunctional uridylyltransferase/uridylyl-removing enzyme</fullName>
        <shortName evidence="8">UTase/UR</shortName>
    </recommendedName>
    <alternativeName>
        <fullName evidence="8">Bifunctional [protein-PII] modification enzyme</fullName>
    </alternativeName>
    <alternativeName>
        <fullName evidence="8">Bifunctional nitrogen sensor protein</fullName>
    </alternativeName>
    <domain>
        <recommendedName>
            <fullName evidence="8">[Protein-PII] uridylyltransferase</fullName>
            <shortName evidence="8">PII uridylyltransferase</shortName>
            <shortName evidence="8">UTase</shortName>
            <ecNumber evidence="8">2.7.7.59</ecNumber>
        </recommendedName>
    </domain>
    <domain>
        <recommendedName>
            <fullName evidence="8">[Protein-PII]-UMP uridylyl-removing enzyme</fullName>
            <shortName evidence="8">UR</shortName>
            <ecNumber evidence="8">3.1.4.-</ecNumber>
        </recommendedName>
    </domain>
</protein>
<comment type="catalytic activity">
    <reaction evidence="8">
        <text>[protein-PII]-L-tyrosine + UTP = [protein-PII]-uridylyl-L-tyrosine + diphosphate</text>
        <dbReference type="Rhea" id="RHEA:13673"/>
        <dbReference type="Rhea" id="RHEA-COMP:12147"/>
        <dbReference type="Rhea" id="RHEA-COMP:12148"/>
        <dbReference type="ChEBI" id="CHEBI:33019"/>
        <dbReference type="ChEBI" id="CHEBI:46398"/>
        <dbReference type="ChEBI" id="CHEBI:46858"/>
        <dbReference type="ChEBI" id="CHEBI:90602"/>
        <dbReference type="EC" id="2.7.7.59"/>
    </reaction>
</comment>
<sequence length="896" mass="102921">MNEPHFSIPLTVFDADHFEQALKCSKSPVALLKKQIERTTDYMHQQYQQGTYIRDLISARAQFVDQLLKSSWPLFSLDADSDICLIAVGGYGRGELHPHSDIDLLILLKDEAAFERLQQKISGIVTLLWDTNLDIGHSVRTVSQCKNEAENDITIATNLMETRLLNGSDELYQTMLAESGPDKIWPSQTFFRAKWDEQIKRHQKHGNSEYVLEANVKNSPGGLRDIQMIGWIAKRHFDIKKIEELVNLGFLRKEEMDILNRGMDFMWRVRYALHMITGREEDRLLFDHQRTLATMFGYEDDDAKMAVEQFMQYYYRWALSLGELNDVLMQHFDETILRACEAENIYEINQRFRVRNGHIEVTNDKVFERTPSALLEIFVLMAQNDSIDGARASTIRLIRKYRDLIDDDFRNDPRNVRYFIEVLRAPSQVALQLRRMLRFGVLGKYLPEFGKIIGQMQHDLFHVLAVDAHTMEVVKNMRRFQYPESQKKFPVASRIVKRLPKIELLYISGLYHDIGKGRGGNHSLLGIADARLFCERHELGNRDTNLVCWLVEHHLLMSSVAQRQDISDPDVINSFATKIGDENRLDYLYALTVADINATNPKLWNSWRASLLRQLYVETKRALRRGLENPVDKADWIADTQSAAIRQLEAMGFIDDEIRSVWEKTEEDYFLREKVEDIVWHTEAISQHVDSSVPLILLKESGDLQFEGATQIFIHTQQKDSLFAIAASALEQLNLSIQDARIYSSGSGFTLDTFFVLDSNGEPIGNDPERIDEIQSVLMEHLINTDSSLDIMQCRTPRQMRLFSVPTRTTLFTDVAGGHSVLEVLTPDRPGLLARIGKIFLDYDIKLLNAKIATLGESVDDVFFITDNNHQPINDPALCESIQNAICKELDEQAAA</sequence>
<dbReference type="Pfam" id="PF01909">
    <property type="entry name" value="NTP_transf_2"/>
    <property type="match status" value="1"/>
</dbReference>
<comment type="domain">
    <text evidence="8">Has four distinct domains: an N-terminal nucleotidyltransferase (NT) domain responsible for UTase activity, a central HD domain that encodes UR activity, and two C-terminal ACT domains that seem to have a role in glutamine sensing.</text>
</comment>
<keyword evidence="12" id="KW-1185">Reference proteome</keyword>
<comment type="function">
    <text evidence="8">Modifies, by uridylylation and deuridylylation, the PII regulatory proteins (GlnB and homologs), in response to the nitrogen status of the cell that GlnD senses through the glutamine level. Under low glutamine levels, catalyzes the conversion of the PII proteins and UTP to PII-UMP and PPi, while under higher glutamine levels, GlnD hydrolyzes PII-UMP to PII and UMP (deuridylylation). Thus, controls uridylylation state and activity of the PII proteins, and plays an important role in the regulation of nitrogen metabolism.</text>
</comment>
<dbReference type="EMBL" id="AAVT01000006">
    <property type="protein sequence ID" value="EAW30701.1"/>
    <property type="molecule type" value="Genomic_DNA"/>
</dbReference>
<reference evidence="11 12" key="1">
    <citation type="journal article" date="2010" name="J. Bacteriol.">
        <title>Genome sequence of the oligotrophic marine Gammaproteobacterium HTCC2143, isolated from the Oregon Coast.</title>
        <authorList>
            <person name="Oh H.M."/>
            <person name="Kang I."/>
            <person name="Ferriera S."/>
            <person name="Giovannoni S.J."/>
            <person name="Cho J.C."/>
        </authorList>
    </citation>
    <scope>NUCLEOTIDE SEQUENCE [LARGE SCALE GENOMIC DNA]</scope>
    <source>
        <strain evidence="11 12">HTCC2143</strain>
    </source>
</reference>
<dbReference type="PANTHER" id="PTHR47320:SF1">
    <property type="entry name" value="BIFUNCTIONAL URIDYLYLTRANSFERASE_URIDYLYL-REMOVING ENZYME"/>
    <property type="match status" value="1"/>
</dbReference>
<dbReference type="SUPFAM" id="SSF81301">
    <property type="entry name" value="Nucleotidyltransferase"/>
    <property type="match status" value="1"/>
</dbReference>
<comment type="activity regulation">
    <text evidence="8">Uridylyltransferase (UTase) activity is inhibited by glutamine, while glutamine activates uridylyl-removing (UR) activity.</text>
</comment>
<evidence type="ECO:0000313" key="11">
    <source>
        <dbReference type="EMBL" id="EAW30701.1"/>
    </source>
</evidence>
<feature type="region of interest" description="Uridylyltransferase" evidence="8">
    <location>
        <begin position="1"/>
        <end position="347"/>
    </location>
</feature>
<feature type="domain" description="HD" evidence="10">
    <location>
        <begin position="466"/>
        <end position="588"/>
    </location>
</feature>
<comment type="caution">
    <text evidence="8">Lacks conserved residue(s) required for the propagation of feature annotation.</text>
</comment>
<comment type="similarity">
    <text evidence="8">Belongs to the GlnD family.</text>
</comment>
<dbReference type="CDD" id="cd05401">
    <property type="entry name" value="NT_GlnE_GlnD_like"/>
    <property type="match status" value="1"/>
</dbReference>
<keyword evidence="2 8" id="KW-0548">Nucleotidyltransferase</keyword>
<dbReference type="InterPro" id="IPR003607">
    <property type="entry name" value="HD/PDEase_dom"/>
</dbReference>
<dbReference type="GO" id="GO:0008081">
    <property type="term" value="F:phosphoric diester hydrolase activity"/>
    <property type="evidence" value="ECO:0007669"/>
    <property type="project" value="UniProtKB-UniRule"/>
</dbReference>
<dbReference type="GO" id="GO:0006808">
    <property type="term" value="P:regulation of nitrogen utilization"/>
    <property type="evidence" value="ECO:0007669"/>
    <property type="project" value="UniProtKB-UniRule"/>
</dbReference>
<dbReference type="Proteomes" id="UP000004931">
    <property type="component" value="Unassembled WGS sequence"/>
</dbReference>
<evidence type="ECO:0000313" key="12">
    <source>
        <dbReference type="Proteomes" id="UP000004931"/>
    </source>
</evidence>
<dbReference type="InterPro" id="IPR013546">
    <property type="entry name" value="PII_UdlTrfase/GS_AdlTrfase"/>
</dbReference>
<evidence type="ECO:0000259" key="10">
    <source>
        <dbReference type="PROSITE" id="PS51831"/>
    </source>
</evidence>
<dbReference type="Pfam" id="PF08335">
    <property type="entry name" value="GlnD_UR_UTase"/>
    <property type="match status" value="1"/>
</dbReference>
<dbReference type="InterPro" id="IPR010043">
    <property type="entry name" value="UTase/UR"/>
</dbReference>
<dbReference type="Pfam" id="PF01966">
    <property type="entry name" value="HD"/>
    <property type="match status" value="1"/>
</dbReference>
<keyword evidence="5 8" id="KW-0460">Magnesium</keyword>
<dbReference type="InterPro" id="IPR043519">
    <property type="entry name" value="NT_sf"/>
</dbReference>
<dbReference type="SUPFAM" id="SSF81593">
    <property type="entry name" value="Nucleotidyltransferase substrate binding subunit/domain"/>
    <property type="match status" value="1"/>
</dbReference>
<comment type="caution">
    <text evidence="11">The sequence shown here is derived from an EMBL/GenBank/DDBJ whole genome shotgun (WGS) entry which is preliminary data.</text>
</comment>
<evidence type="ECO:0000256" key="5">
    <source>
        <dbReference type="ARBA" id="ARBA00022842"/>
    </source>
</evidence>
<dbReference type="EC" id="3.1.4.-" evidence="8"/>
<gene>
    <name evidence="8" type="primary">glnD</name>
    <name evidence="11" type="ORF">GP2143_02219</name>
</gene>
<dbReference type="CDD" id="cd04899">
    <property type="entry name" value="ACT_ACR-UUR-like_2"/>
    <property type="match status" value="1"/>
</dbReference>